<keyword evidence="3" id="KW-1185">Reference proteome</keyword>
<gene>
    <name evidence="2" type="ORF">MSPICULIGERA_LOCUS22038</name>
</gene>
<organism evidence="2 3">
    <name type="scientific">Mesorhabditis spiculigera</name>
    <dbReference type="NCBI Taxonomy" id="96644"/>
    <lineage>
        <taxon>Eukaryota</taxon>
        <taxon>Metazoa</taxon>
        <taxon>Ecdysozoa</taxon>
        <taxon>Nematoda</taxon>
        <taxon>Chromadorea</taxon>
        <taxon>Rhabditida</taxon>
        <taxon>Rhabditina</taxon>
        <taxon>Rhabditomorpha</taxon>
        <taxon>Rhabditoidea</taxon>
        <taxon>Rhabditidae</taxon>
        <taxon>Mesorhabditinae</taxon>
        <taxon>Mesorhabditis</taxon>
    </lineage>
</organism>
<dbReference type="EMBL" id="CATQJA010002665">
    <property type="protein sequence ID" value="CAJ0583970.1"/>
    <property type="molecule type" value="Genomic_DNA"/>
</dbReference>
<comment type="caution">
    <text evidence="2">The sequence shown here is derived from an EMBL/GenBank/DDBJ whole genome shotgun (WGS) entry which is preliminary data.</text>
</comment>
<dbReference type="Proteomes" id="UP001177023">
    <property type="component" value="Unassembled WGS sequence"/>
</dbReference>
<accession>A0AA36G9B3</accession>
<feature type="non-terminal residue" evidence="2">
    <location>
        <position position="146"/>
    </location>
</feature>
<reference evidence="2" key="1">
    <citation type="submission" date="2023-06" db="EMBL/GenBank/DDBJ databases">
        <authorList>
            <person name="Delattre M."/>
        </authorList>
    </citation>
    <scope>NUCLEOTIDE SEQUENCE</scope>
    <source>
        <strain evidence="2">AF72</strain>
    </source>
</reference>
<dbReference type="AlphaFoldDB" id="A0AA36G9B3"/>
<feature type="region of interest" description="Disordered" evidence="1">
    <location>
        <begin position="121"/>
        <end position="146"/>
    </location>
</feature>
<evidence type="ECO:0000313" key="2">
    <source>
        <dbReference type="EMBL" id="CAJ0583970.1"/>
    </source>
</evidence>
<name>A0AA36G9B3_9BILA</name>
<protein>
    <submittedName>
        <fullName evidence="2">Uncharacterized protein</fullName>
    </submittedName>
</protein>
<feature type="compositionally biased region" description="Basic and acidic residues" evidence="1">
    <location>
        <begin position="137"/>
        <end position="146"/>
    </location>
</feature>
<evidence type="ECO:0000313" key="3">
    <source>
        <dbReference type="Proteomes" id="UP001177023"/>
    </source>
</evidence>
<sequence length="146" mass="16183">MPPRVPPADPPQFVTEQPPHDLEHLLGLRALRNDMLYAACLVVVEGGQIPETPAEGIRLAAAQLLIAGSWLYSLFGAANERNGVLLEFDVLEVMDLADSHMQVYRNAAPQLNYYAQPEYFDGEDPNDPIAANESDGDYTRMEQTNK</sequence>
<evidence type="ECO:0000256" key="1">
    <source>
        <dbReference type="SAM" id="MobiDB-lite"/>
    </source>
</evidence>
<proteinExistence type="predicted"/>